<dbReference type="PANTHER" id="PTHR28152">
    <property type="entry name" value="HYDROXYACYL-THIOESTER DEHYDRATASE TYPE 2, MITOCHONDRIAL"/>
    <property type="match status" value="1"/>
</dbReference>
<evidence type="ECO:0000259" key="1">
    <source>
        <dbReference type="Pfam" id="PF13452"/>
    </source>
</evidence>
<dbReference type="Gene3D" id="3.10.129.10">
    <property type="entry name" value="Hotdog Thioesterase"/>
    <property type="match status" value="1"/>
</dbReference>
<dbReference type="GO" id="GO:0019171">
    <property type="term" value="F:(3R)-hydroxyacyl-[acyl-carrier-protein] dehydratase activity"/>
    <property type="evidence" value="ECO:0007669"/>
    <property type="project" value="TreeGrafter"/>
</dbReference>
<dbReference type="AlphaFoldDB" id="A0A2T0LL61"/>
<name>A0A2T0LL61_9PSEU</name>
<dbReference type="OrthoDB" id="7183822at2"/>
<comment type="caution">
    <text evidence="2">The sequence shown here is derived from an EMBL/GenBank/DDBJ whole genome shotgun (WGS) entry which is preliminary data.</text>
</comment>
<dbReference type="RefSeq" id="WP_106182221.1">
    <property type="nucleotide sequence ID" value="NZ_PVNH01000014.1"/>
</dbReference>
<proteinExistence type="predicted"/>
<reference evidence="2 3" key="1">
    <citation type="submission" date="2018-03" db="EMBL/GenBank/DDBJ databases">
        <title>Genomic Encyclopedia of Type Strains, Phase III (KMG-III): the genomes of soil and plant-associated and newly described type strains.</title>
        <authorList>
            <person name="Whitman W."/>
        </authorList>
    </citation>
    <scope>NUCLEOTIDE SEQUENCE [LARGE SCALE GENOMIC DNA]</scope>
    <source>
        <strain evidence="2 3">CGMCC 4.7125</strain>
    </source>
</reference>
<feature type="domain" description="FAS1-like dehydratase" evidence="1">
    <location>
        <begin position="79"/>
        <end position="139"/>
    </location>
</feature>
<dbReference type="EMBL" id="PVNH01000014">
    <property type="protein sequence ID" value="PRX43642.1"/>
    <property type="molecule type" value="Genomic_DNA"/>
</dbReference>
<protein>
    <submittedName>
        <fullName evidence="2">3-methylfumaryl-CoA hydratase</fullName>
    </submittedName>
</protein>
<evidence type="ECO:0000313" key="3">
    <source>
        <dbReference type="Proteomes" id="UP000238362"/>
    </source>
</evidence>
<dbReference type="Pfam" id="PF13452">
    <property type="entry name" value="FAS1_DH_region"/>
    <property type="match status" value="1"/>
</dbReference>
<accession>A0A2T0LL61</accession>
<dbReference type="InterPro" id="IPR039569">
    <property type="entry name" value="FAS1-like_DH_region"/>
</dbReference>
<keyword evidence="3" id="KW-1185">Reference proteome</keyword>
<sequence>MAARPPGLSGYLADWSPAPVTEEDVLAARPVAAFAALLDREDAPGAGEPLPPLWHWFHFPDWPPQRALAADGHLAEGRFIPPIPGRRRMFAGGRLTVRRPLEIGAAATCTSALAAARVRRGRTGELAFVTVRSEYRQGGAPRLVEEQDLVYRAGEAPHRAFERPSGPPEPTAAPWQARPALSETLLFRFSALTANPHRIHYDEPYVRRVEGYPGLVVHGPLLALLMLELVREHRPDATVTEFTYRLRHPVFLGDEFLVSGGPEGTDAVRLAVTTAGERVVAEGRVSLR</sequence>
<gene>
    <name evidence="2" type="ORF">B0I33_114103</name>
</gene>
<dbReference type="InterPro" id="IPR052741">
    <property type="entry name" value="Mitochondrial_HTD2"/>
</dbReference>
<dbReference type="SUPFAM" id="SSF54637">
    <property type="entry name" value="Thioesterase/thiol ester dehydrase-isomerase"/>
    <property type="match status" value="1"/>
</dbReference>
<dbReference type="PANTHER" id="PTHR28152:SF1">
    <property type="entry name" value="HYDROXYACYL-THIOESTER DEHYDRATASE TYPE 2, MITOCHONDRIAL"/>
    <property type="match status" value="1"/>
</dbReference>
<dbReference type="Proteomes" id="UP000238362">
    <property type="component" value="Unassembled WGS sequence"/>
</dbReference>
<organism evidence="2 3">
    <name type="scientific">Prauserella shujinwangii</name>
    <dbReference type="NCBI Taxonomy" id="1453103"/>
    <lineage>
        <taxon>Bacteria</taxon>
        <taxon>Bacillati</taxon>
        <taxon>Actinomycetota</taxon>
        <taxon>Actinomycetes</taxon>
        <taxon>Pseudonocardiales</taxon>
        <taxon>Pseudonocardiaceae</taxon>
        <taxon>Prauserella</taxon>
    </lineage>
</organism>
<dbReference type="InterPro" id="IPR029069">
    <property type="entry name" value="HotDog_dom_sf"/>
</dbReference>
<evidence type="ECO:0000313" key="2">
    <source>
        <dbReference type="EMBL" id="PRX43642.1"/>
    </source>
</evidence>